<dbReference type="Gene3D" id="3.40.33.10">
    <property type="entry name" value="CAP"/>
    <property type="match status" value="1"/>
</dbReference>
<comment type="similarity">
    <text evidence="2">Belongs to the CRISP family.</text>
</comment>
<evidence type="ECO:0000256" key="4">
    <source>
        <dbReference type="ARBA" id="ARBA00022729"/>
    </source>
</evidence>
<accession>A0A0L0CKM4</accession>
<dbReference type="OMA" id="DAKMDHI"/>
<dbReference type="InterPro" id="IPR001283">
    <property type="entry name" value="CRISP-related"/>
</dbReference>
<evidence type="ECO:0000256" key="3">
    <source>
        <dbReference type="ARBA" id="ARBA00022525"/>
    </source>
</evidence>
<dbReference type="SUPFAM" id="SSF55797">
    <property type="entry name" value="PR-1-like"/>
    <property type="match status" value="1"/>
</dbReference>
<evidence type="ECO:0000256" key="6">
    <source>
        <dbReference type="SAM" id="SignalP"/>
    </source>
</evidence>
<dbReference type="OrthoDB" id="414826at2759"/>
<dbReference type="EMBL" id="JRES01000349">
    <property type="protein sequence ID" value="KNC32019.1"/>
    <property type="molecule type" value="Genomic_DNA"/>
</dbReference>
<feature type="chain" id="PRO_5005536570" description="Venom allergen-1" evidence="6">
    <location>
        <begin position="20"/>
        <end position="256"/>
    </location>
</feature>
<keyword evidence="9" id="KW-1185">Reference proteome</keyword>
<dbReference type="InterPro" id="IPR034763">
    <property type="entry name" value="P14a_insect"/>
</dbReference>
<dbReference type="SMART" id="SM00198">
    <property type="entry name" value="SCP"/>
    <property type="match status" value="1"/>
</dbReference>
<comment type="caution">
    <text evidence="8">The sequence shown here is derived from an EMBL/GenBank/DDBJ whole genome shotgun (WGS) entry which is preliminary data.</text>
</comment>
<dbReference type="GO" id="GO:0005576">
    <property type="term" value="C:extracellular region"/>
    <property type="evidence" value="ECO:0007669"/>
    <property type="project" value="UniProtKB-SubCell"/>
</dbReference>
<feature type="domain" description="SCP" evidence="7">
    <location>
        <begin position="59"/>
        <end position="217"/>
    </location>
</feature>
<sequence length="256" mass="28787">MNKLLVVFCFVTLVASVIATDYCSDKICYNGDKHIACENDGKFYSTCPKDAAKREMTEALKKLIVDEHNEKRNMVAGGDIKHLKPACRMATMEWDDELASLAELNVLQCKMKHDKCHNTDKFKYAGQNLASLGFTRSPNDDFMIKKSIRLWFQENRDVKQAVIDKFPDGYKGPTITHFTGMVADRNTRVGCAAATYTVSGKNKAYLFACNYATISMNKYAIYKSCDKPAVDCKSGTNPSYENLCSTSESYKVNQFP</sequence>
<keyword evidence="3" id="KW-0964">Secreted</keyword>
<dbReference type="CDD" id="cd05380">
    <property type="entry name" value="CAP_euk"/>
    <property type="match status" value="1"/>
</dbReference>
<gene>
    <name evidence="8" type="ORF">FF38_10697</name>
</gene>
<dbReference type="AlphaFoldDB" id="A0A0L0CKM4"/>
<evidence type="ECO:0000313" key="9">
    <source>
        <dbReference type="Proteomes" id="UP000037069"/>
    </source>
</evidence>
<protein>
    <recommendedName>
        <fullName evidence="5">Venom allergen-1</fullName>
    </recommendedName>
</protein>
<evidence type="ECO:0000256" key="5">
    <source>
        <dbReference type="ARBA" id="ARBA00068306"/>
    </source>
</evidence>
<proteinExistence type="inferred from homology"/>
<name>A0A0L0CKM4_LUCCU</name>
<comment type="subcellular location">
    <subcellularLocation>
        <location evidence="1">Secreted</location>
    </subcellularLocation>
</comment>
<keyword evidence="4 6" id="KW-0732">Signal</keyword>
<dbReference type="InterPro" id="IPR014044">
    <property type="entry name" value="CAP_dom"/>
</dbReference>
<evidence type="ECO:0000256" key="2">
    <source>
        <dbReference type="ARBA" id="ARBA00009923"/>
    </source>
</evidence>
<evidence type="ECO:0000313" key="8">
    <source>
        <dbReference type="EMBL" id="KNC32019.1"/>
    </source>
</evidence>
<feature type="signal peptide" evidence="6">
    <location>
        <begin position="1"/>
        <end position="19"/>
    </location>
</feature>
<organism evidence="8 9">
    <name type="scientific">Lucilia cuprina</name>
    <name type="common">Green bottle fly</name>
    <name type="synonym">Australian sheep blowfly</name>
    <dbReference type="NCBI Taxonomy" id="7375"/>
    <lineage>
        <taxon>Eukaryota</taxon>
        <taxon>Metazoa</taxon>
        <taxon>Ecdysozoa</taxon>
        <taxon>Arthropoda</taxon>
        <taxon>Hexapoda</taxon>
        <taxon>Insecta</taxon>
        <taxon>Pterygota</taxon>
        <taxon>Neoptera</taxon>
        <taxon>Endopterygota</taxon>
        <taxon>Diptera</taxon>
        <taxon>Brachycera</taxon>
        <taxon>Muscomorpha</taxon>
        <taxon>Oestroidea</taxon>
        <taxon>Calliphoridae</taxon>
        <taxon>Luciliinae</taxon>
        <taxon>Lucilia</taxon>
    </lineage>
</organism>
<dbReference type="InterPro" id="IPR035940">
    <property type="entry name" value="CAP_sf"/>
</dbReference>
<evidence type="ECO:0000256" key="1">
    <source>
        <dbReference type="ARBA" id="ARBA00004613"/>
    </source>
</evidence>
<evidence type="ECO:0000259" key="7">
    <source>
        <dbReference type="SMART" id="SM00198"/>
    </source>
</evidence>
<dbReference type="FunFam" id="3.40.33.10:FF:000007">
    <property type="entry name" value="Venom allergen"/>
    <property type="match status" value="1"/>
</dbReference>
<dbReference type="PANTHER" id="PTHR10334">
    <property type="entry name" value="CYSTEINE-RICH SECRETORY PROTEIN-RELATED"/>
    <property type="match status" value="1"/>
</dbReference>
<reference evidence="8 9" key="1">
    <citation type="journal article" date="2015" name="Nat. Commun.">
        <title>Lucilia cuprina genome unlocks parasitic fly biology to underpin future interventions.</title>
        <authorList>
            <person name="Anstead C.A."/>
            <person name="Korhonen P.K."/>
            <person name="Young N.D."/>
            <person name="Hall R.S."/>
            <person name="Jex A.R."/>
            <person name="Murali S.C."/>
            <person name="Hughes D.S."/>
            <person name="Lee S.F."/>
            <person name="Perry T."/>
            <person name="Stroehlein A.J."/>
            <person name="Ansell B.R."/>
            <person name="Breugelmans B."/>
            <person name="Hofmann A."/>
            <person name="Qu J."/>
            <person name="Dugan S."/>
            <person name="Lee S.L."/>
            <person name="Chao H."/>
            <person name="Dinh H."/>
            <person name="Han Y."/>
            <person name="Doddapaneni H.V."/>
            <person name="Worley K.C."/>
            <person name="Muzny D.M."/>
            <person name="Ioannidis P."/>
            <person name="Waterhouse R.M."/>
            <person name="Zdobnov E.M."/>
            <person name="James P.J."/>
            <person name="Bagnall N.H."/>
            <person name="Kotze A.C."/>
            <person name="Gibbs R.A."/>
            <person name="Richards S."/>
            <person name="Batterham P."/>
            <person name="Gasser R.B."/>
        </authorList>
    </citation>
    <scope>NUCLEOTIDE SEQUENCE [LARGE SCALE GENOMIC DNA]</scope>
    <source>
        <strain evidence="8 9">LS</strain>
        <tissue evidence="8">Full body</tissue>
    </source>
</reference>
<dbReference type="Proteomes" id="UP000037069">
    <property type="component" value="Unassembled WGS sequence"/>
</dbReference>
<dbReference type="Pfam" id="PF00188">
    <property type="entry name" value="CAP"/>
    <property type="match status" value="1"/>
</dbReference>
<dbReference type="PIRSF" id="PIRSF038921">
    <property type="entry name" value="P14a"/>
    <property type="match status" value="1"/>
</dbReference>